<keyword evidence="11" id="KW-1185">Reference proteome</keyword>
<feature type="domain" description="SSD" evidence="9">
    <location>
        <begin position="233"/>
        <end position="358"/>
    </location>
</feature>
<evidence type="ECO:0000313" key="11">
    <source>
        <dbReference type="Proteomes" id="UP000279275"/>
    </source>
</evidence>
<evidence type="ECO:0000259" key="9">
    <source>
        <dbReference type="PROSITE" id="PS50156"/>
    </source>
</evidence>
<evidence type="ECO:0000313" key="10">
    <source>
        <dbReference type="EMBL" id="RMI31015.1"/>
    </source>
</evidence>
<feature type="transmembrane region" description="Helical" evidence="8">
    <location>
        <begin position="214"/>
        <end position="247"/>
    </location>
</feature>
<feature type="transmembrane region" description="Helical" evidence="8">
    <location>
        <begin position="333"/>
        <end position="360"/>
    </location>
</feature>
<feature type="transmembrane region" description="Helical" evidence="8">
    <location>
        <begin position="548"/>
        <end position="570"/>
    </location>
</feature>
<comment type="subcellular location">
    <subcellularLocation>
        <location evidence="1">Cell membrane</location>
        <topology evidence="1">Multi-pass membrane protein</topology>
    </subcellularLocation>
</comment>
<dbReference type="EMBL" id="RFFH01000008">
    <property type="protein sequence ID" value="RMI31015.1"/>
    <property type="molecule type" value="Genomic_DNA"/>
</dbReference>
<keyword evidence="4 8" id="KW-0812">Transmembrane</keyword>
<organism evidence="10 11">
    <name type="scientific">Nocardia stercoris</name>
    <dbReference type="NCBI Taxonomy" id="2483361"/>
    <lineage>
        <taxon>Bacteria</taxon>
        <taxon>Bacillati</taxon>
        <taxon>Actinomycetota</taxon>
        <taxon>Actinomycetes</taxon>
        <taxon>Mycobacteriales</taxon>
        <taxon>Nocardiaceae</taxon>
        <taxon>Nocardia</taxon>
    </lineage>
</organism>
<dbReference type="PROSITE" id="PS50156">
    <property type="entry name" value="SSD"/>
    <property type="match status" value="1"/>
</dbReference>
<evidence type="ECO:0000256" key="7">
    <source>
        <dbReference type="SAM" id="MobiDB-lite"/>
    </source>
</evidence>
<feature type="transmembrane region" description="Helical" evidence="8">
    <location>
        <begin position="577"/>
        <end position="595"/>
    </location>
</feature>
<comment type="caution">
    <text evidence="10">The sequence shown here is derived from an EMBL/GenBank/DDBJ whole genome shotgun (WGS) entry which is preliminary data.</text>
</comment>
<feature type="transmembrane region" description="Helical" evidence="8">
    <location>
        <begin position="301"/>
        <end position="327"/>
    </location>
</feature>
<dbReference type="InterPro" id="IPR050545">
    <property type="entry name" value="Mycobact_MmpL"/>
</dbReference>
<dbReference type="Proteomes" id="UP000279275">
    <property type="component" value="Unassembled WGS sequence"/>
</dbReference>
<proteinExistence type="inferred from homology"/>
<feature type="transmembrane region" description="Helical" evidence="8">
    <location>
        <begin position="259"/>
        <end position="280"/>
    </location>
</feature>
<protein>
    <submittedName>
        <fullName evidence="10">MMPL family transporter</fullName>
    </submittedName>
</protein>
<evidence type="ECO:0000256" key="1">
    <source>
        <dbReference type="ARBA" id="ARBA00004651"/>
    </source>
</evidence>
<keyword evidence="3" id="KW-1003">Cell membrane</keyword>
<dbReference type="InterPro" id="IPR004869">
    <property type="entry name" value="MMPL_dom"/>
</dbReference>
<feature type="region of interest" description="Disordered" evidence="7">
    <location>
        <begin position="1"/>
        <end position="23"/>
    </location>
</feature>
<evidence type="ECO:0000256" key="2">
    <source>
        <dbReference type="ARBA" id="ARBA00010157"/>
    </source>
</evidence>
<feature type="transmembrane region" description="Helical" evidence="8">
    <location>
        <begin position="690"/>
        <end position="709"/>
    </location>
</feature>
<dbReference type="Pfam" id="PF03176">
    <property type="entry name" value="MMPL"/>
    <property type="match status" value="2"/>
</dbReference>
<feature type="transmembrane region" description="Helical" evidence="8">
    <location>
        <begin position="403"/>
        <end position="423"/>
    </location>
</feature>
<name>A0A3M2L559_9NOCA</name>
<reference evidence="10 11" key="1">
    <citation type="submission" date="2018-10" db="EMBL/GenBank/DDBJ databases">
        <title>Isolation from cow dung.</title>
        <authorList>
            <person name="Ling L."/>
        </authorList>
    </citation>
    <scope>NUCLEOTIDE SEQUENCE [LARGE SCALE GENOMIC DNA]</scope>
    <source>
        <strain evidence="10 11">NEAU-LL90</strain>
    </source>
</reference>
<sequence>MLRSRCATPAAPDAGGPGSRRRGGAVKALGRLAVGRPRTVVAVVLALMVLAGVCGMSVTERLSGGGFRPPDAESFRAAQILEDHYVTGTPNVIVLADLPAGAGTIDGPEAASSGARLTTELAAVPGVRSAVSYWTAGSPEFLRDRDHTAALIAVHVPGDENAVERVTERLITTYRDRDYGPLRLRLGGAAVGYHDATVQLAHDVRLTEEVSLPVVLVLLVLIFGSLVAAGLPLVLGLVSIVGTLGILRVLTEFTQVSSYALNLTTVLGLGLGVDYSLFVVSRFREERRAGRTLSEAVTITVATAGRTVLFSASTIVIAMSAMLLFPMPFLRSLAMACLSVTVLAAAATVTVLPALLMLFGHRIDALDLRRAVRRLRGRPEPAPRPLEAGLWYRAARRVTARPIVFGGAALLLVLILGAPFAGVRLGLTDDRAFPESVQTRQVGDVLRADFTAAATSQMDVVVDGPIDGPRLSALAASIGALPHARVVRVMPGTQGADIVVMPDIHDPYSPEAHTLLTRIRQLPSPQPLLVSGATAENSDIDDGLTQRLPLVIGLIMVAMLVLLFAFTGSVVIPLKAVVLNTLSLSATCGAMVYVFQDGHLRWLVGDFTATGVLTAPVTVLVFCLAFGMSMDYEVFLLSRITEEYRIRGNTADAVAYGLERTGRIVTAAAALMAMVCVGLAFSHISFTKLMGVGLTLAVLMDATVIRGVLVPALMRLLGEANWWAPGFLRRAHRVIALREEAEPAEVAEPVPSA</sequence>
<dbReference type="InterPro" id="IPR000731">
    <property type="entry name" value="SSD"/>
</dbReference>
<dbReference type="PANTHER" id="PTHR33406">
    <property type="entry name" value="MEMBRANE PROTEIN MJ1562-RELATED"/>
    <property type="match status" value="1"/>
</dbReference>
<feature type="transmembrane region" description="Helical" evidence="8">
    <location>
        <begin position="39"/>
        <end position="58"/>
    </location>
</feature>
<comment type="similarity">
    <text evidence="2">Belongs to the resistance-nodulation-cell division (RND) (TC 2.A.6) family. MmpL subfamily.</text>
</comment>
<dbReference type="SUPFAM" id="SSF82866">
    <property type="entry name" value="Multidrug efflux transporter AcrB transmembrane domain"/>
    <property type="match status" value="2"/>
</dbReference>
<evidence type="ECO:0000256" key="8">
    <source>
        <dbReference type="SAM" id="Phobius"/>
    </source>
</evidence>
<dbReference type="AlphaFoldDB" id="A0A3M2L559"/>
<dbReference type="PANTHER" id="PTHR33406:SF11">
    <property type="entry name" value="MEMBRANE PROTEIN SCO6666-RELATED"/>
    <property type="match status" value="1"/>
</dbReference>
<evidence type="ECO:0000256" key="4">
    <source>
        <dbReference type="ARBA" id="ARBA00022692"/>
    </source>
</evidence>
<dbReference type="GO" id="GO:0005886">
    <property type="term" value="C:plasma membrane"/>
    <property type="evidence" value="ECO:0007669"/>
    <property type="project" value="UniProtKB-SubCell"/>
</dbReference>
<evidence type="ECO:0000256" key="6">
    <source>
        <dbReference type="ARBA" id="ARBA00023136"/>
    </source>
</evidence>
<evidence type="ECO:0000256" key="5">
    <source>
        <dbReference type="ARBA" id="ARBA00022989"/>
    </source>
</evidence>
<gene>
    <name evidence="10" type="ORF">EBN03_20570</name>
</gene>
<feature type="transmembrane region" description="Helical" evidence="8">
    <location>
        <begin position="607"/>
        <end position="629"/>
    </location>
</feature>
<feature type="transmembrane region" description="Helical" evidence="8">
    <location>
        <begin position="664"/>
        <end position="684"/>
    </location>
</feature>
<dbReference type="Gene3D" id="1.20.1640.10">
    <property type="entry name" value="Multidrug efflux transporter AcrB transmembrane domain"/>
    <property type="match status" value="2"/>
</dbReference>
<accession>A0A3M2L559</accession>
<keyword evidence="5 8" id="KW-1133">Transmembrane helix</keyword>
<evidence type="ECO:0000256" key="3">
    <source>
        <dbReference type="ARBA" id="ARBA00022475"/>
    </source>
</evidence>
<keyword evidence="6 8" id="KW-0472">Membrane</keyword>